<evidence type="ECO:0000313" key="2">
    <source>
        <dbReference type="Proteomes" id="UP001345963"/>
    </source>
</evidence>
<name>A0ABU7BZX2_9TELE</name>
<keyword evidence="2" id="KW-1185">Reference proteome</keyword>
<comment type="caution">
    <text evidence="1">The sequence shown here is derived from an EMBL/GenBank/DDBJ whole genome shotgun (WGS) entry which is preliminary data.</text>
</comment>
<reference evidence="1 2" key="1">
    <citation type="submission" date="2021-07" db="EMBL/GenBank/DDBJ databases">
        <authorList>
            <person name="Palmer J.M."/>
        </authorList>
    </citation>
    <scope>NUCLEOTIDE SEQUENCE [LARGE SCALE GENOMIC DNA]</scope>
    <source>
        <strain evidence="1 2">AT_MEX2019</strain>
        <tissue evidence="1">Muscle</tissue>
    </source>
</reference>
<organism evidence="1 2">
    <name type="scientific">Ataeniobius toweri</name>
    <dbReference type="NCBI Taxonomy" id="208326"/>
    <lineage>
        <taxon>Eukaryota</taxon>
        <taxon>Metazoa</taxon>
        <taxon>Chordata</taxon>
        <taxon>Craniata</taxon>
        <taxon>Vertebrata</taxon>
        <taxon>Euteleostomi</taxon>
        <taxon>Actinopterygii</taxon>
        <taxon>Neopterygii</taxon>
        <taxon>Teleostei</taxon>
        <taxon>Neoteleostei</taxon>
        <taxon>Acanthomorphata</taxon>
        <taxon>Ovalentaria</taxon>
        <taxon>Atherinomorphae</taxon>
        <taxon>Cyprinodontiformes</taxon>
        <taxon>Goodeidae</taxon>
        <taxon>Ataeniobius</taxon>
    </lineage>
</organism>
<dbReference type="EMBL" id="JAHUTI010070382">
    <property type="protein sequence ID" value="MED6255119.1"/>
    <property type="molecule type" value="Genomic_DNA"/>
</dbReference>
<gene>
    <name evidence="1" type="ORF">ATANTOWER_004940</name>
</gene>
<dbReference type="Proteomes" id="UP001345963">
    <property type="component" value="Unassembled WGS sequence"/>
</dbReference>
<proteinExistence type="predicted"/>
<evidence type="ECO:0000313" key="1">
    <source>
        <dbReference type="EMBL" id="MED6255119.1"/>
    </source>
</evidence>
<sequence length="101" mass="11491">MLPLCHRRCISTFGVKENKPSSVHSHSHSHSPCRSSTHRYKNLLICSHLTPLTHCFSSSFSVSTLTLSRCTKGRNYSGSFCSHSPFEAVDNNKWDFRSFTR</sequence>
<protein>
    <submittedName>
        <fullName evidence="1">Uncharacterized protein</fullName>
    </submittedName>
</protein>
<accession>A0ABU7BZX2</accession>